<proteinExistence type="predicted"/>
<dbReference type="PANTHER" id="PTHR10799">
    <property type="entry name" value="SNF2/RAD54 HELICASE FAMILY"/>
    <property type="match status" value="1"/>
</dbReference>
<dbReference type="Pfam" id="PF00176">
    <property type="entry name" value="SNF2-rel_dom"/>
    <property type="match status" value="1"/>
</dbReference>
<dbReference type="Gene3D" id="3.40.50.10810">
    <property type="entry name" value="Tandem AAA-ATPase domain"/>
    <property type="match status" value="1"/>
</dbReference>
<evidence type="ECO:0000256" key="1">
    <source>
        <dbReference type="ARBA" id="ARBA00022801"/>
    </source>
</evidence>
<dbReference type="SMART" id="SM00490">
    <property type="entry name" value="HELICc"/>
    <property type="match status" value="1"/>
</dbReference>
<gene>
    <name evidence="4" type="ORF">PLANPX_3599</name>
</gene>
<evidence type="ECO:0000313" key="5">
    <source>
        <dbReference type="Proteomes" id="UP000326837"/>
    </source>
</evidence>
<dbReference type="InterPro" id="IPR049730">
    <property type="entry name" value="SNF2/RAD54-like_C"/>
</dbReference>
<evidence type="ECO:0000259" key="2">
    <source>
        <dbReference type="PROSITE" id="PS51192"/>
    </source>
</evidence>
<dbReference type="Gene3D" id="3.40.50.300">
    <property type="entry name" value="P-loop containing nucleotide triphosphate hydrolases"/>
    <property type="match status" value="1"/>
</dbReference>
<dbReference type="RefSeq" id="WP_152099648.1">
    <property type="nucleotide sequence ID" value="NZ_AP021861.1"/>
</dbReference>
<dbReference type="SUPFAM" id="SSF52540">
    <property type="entry name" value="P-loop containing nucleoside triphosphate hydrolases"/>
    <property type="match status" value="2"/>
</dbReference>
<dbReference type="InterPro" id="IPR027417">
    <property type="entry name" value="P-loop_NTPase"/>
</dbReference>
<dbReference type="InterPro" id="IPR000330">
    <property type="entry name" value="SNF2_N"/>
</dbReference>
<dbReference type="EMBL" id="AP021861">
    <property type="protein sequence ID" value="BBO33987.1"/>
    <property type="molecule type" value="Genomic_DNA"/>
</dbReference>
<dbReference type="CDD" id="cd18793">
    <property type="entry name" value="SF2_C_SNF"/>
    <property type="match status" value="1"/>
</dbReference>
<dbReference type="InterPro" id="IPR038718">
    <property type="entry name" value="SNF2-like_sf"/>
</dbReference>
<sequence>MTAPLRNVAIEVLRFPLDAIEIPATAGIECEPADADAFALPLAPLKVRTFGRVLPEGSDVRRHGGIFGAARPMASAAAATRSPIVGSVAPRLPQPTATRIRPPRDVVKLEDRLAYLLQPPLENLLASEALDFPFKPFPYQLDGIAYLYPRHEAVLADEMGLGKTMQTVVTLRLLAHQGLVRRALLVCPKPLVTNWRREFTQWAPELPVTIVEGSQTQRQWIWNRAEQGVLIANYEVVVRDRELALNVPTPFDLMIVDEAQRIKNRAGATHESVCAIPRSRSWALTGTPIENSADDLVGIFEFVSPGRLRPQMKTGQIRSAVGDHVLRRTKDNVLTQLPPKLIRDADVQLTPEQWSTYQRAEADGVVRLNDIGAELTIQHVFELVLRLKQICNFDPATGSSAKLDRLEADLEECTASGRKAIVFSQWVNSIDKLREPLSRFGPLEYHGRIPSHRRDGVIEQFRNDPRSNVLLMSYGAGSVGLNLQFASYVFLFDRWWNPAVEDQAINRAHRIGAAGPVTVTRFLASGTIEERIDRVLAEKRDLFNAVFDEEHATRKLRLSRDEIFGLFNLRFPEPKAESAAA</sequence>
<keyword evidence="5" id="KW-1185">Reference proteome</keyword>
<dbReference type="SMART" id="SM00487">
    <property type="entry name" value="DEXDc"/>
    <property type="match status" value="1"/>
</dbReference>
<protein>
    <recommendedName>
        <fullName evidence="6">Helicase</fullName>
    </recommendedName>
</protein>
<dbReference type="PROSITE" id="PS51192">
    <property type="entry name" value="HELICASE_ATP_BIND_1"/>
    <property type="match status" value="1"/>
</dbReference>
<reference evidence="5" key="1">
    <citation type="submission" date="2019-10" db="EMBL/GenBank/DDBJ databases">
        <title>Lacipirellula parvula gen. nov., sp. nov., representing a lineage of planctomycetes widespread in freshwater anoxic habitats, and description of the family Lacipirellulaceae.</title>
        <authorList>
            <person name="Dedysh S.N."/>
            <person name="Kulichevskaya I.S."/>
            <person name="Beletsky A.V."/>
            <person name="Rakitin A.L."/>
            <person name="Mardanov A.V."/>
            <person name="Ivanova A.A."/>
            <person name="Saltykova V.X."/>
            <person name="Rijpstra W.I.C."/>
            <person name="Sinninghe Damste J.S."/>
            <person name="Ravin N.V."/>
        </authorList>
    </citation>
    <scope>NUCLEOTIDE SEQUENCE [LARGE SCALE GENOMIC DNA]</scope>
    <source>
        <strain evidence="5">PX69</strain>
    </source>
</reference>
<dbReference type="KEGG" id="lpav:PLANPX_3599"/>
<dbReference type="CDD" id="cd17919">
    <property type="entry name" value="DEXHc_Snf"/>
    <property type="match status" value="1"/>
</dbReference>
<accession>A0A5K7XD91</accession>
<keyword evidence="1" id="KW-0378">Hydrolase</keyword>
<dbReference type="AlphaFoldDB" id="A0A5K7XD91"/>
<evidence type="ECO:0000259" key="3">
    <source>
        <dbReference type="PROSITE" id="PS51194"/>
    </source>
</evidence>
<dbReference type="PROSITE" id="PS51194">
    <property type="entry name" value="HELICASE_CTER"/>
    <property type="match status" value="1"/>
</dbReference>
<evidence type="ECO:0000313" key="4">
    <source>
        <dbReference type="EMBL" id="BBO33987.1"/>
    </source>
</evidence>
<dbReference type="Proteomes" id="UP000326837">
    <property type="component" value="Chromosome"/>
</dbReference>
<feature type="domain" description="Helicase ATP-binding" evidence="2">
    <location>
        <begin position="144"/>
        <end position="306"/>
    </location>
</feature>
<dbReference type="GO" id="GO:0005524">
    <property type="term" value="F:ATP binding"/>
    <property type="evidence" value="ECO:0007669"/>
    <property type="project" value="InterPro"/>
</dbReference>
<dbReference type="Pfam" id="PF00271">
    <property type="entry name" value="Helicase_C"/>
    <property type="match status" value="1"/>
</dbReference>
<dbReference type="InterPro" id="IPR014001">
    <property type="entry name" value="Helicase_ATP-bd"/>
</dbReference>
<dbReference type="GO" id="GO:0016787">
    <property type="term" value="F:hydrolase activity"/>
    <property type="evidence" value="ECO:0007669"/>
    <property type="project" value="UniProtKB-KW"/>
</dbReference>
<name>A0A5K7XD91_9BACT</name>
<organism evidence="4 5">
    <name type="scientific">Lacipirellula parvula</name>
    <dbReference type="NCBI Taxonomy" id="2650471"/>
    <lineage>
        <taxon>Bacteria</taxon>
        <taxon>Pseudomonadati</taxon>
        <taxon>Planctomycetota</taxon>
        <taxon>Planctomycetia</taxon>
        <taxon>Pirellulales</taxon>
        <taxon>Lacipirellulaceae</taxon>
        <taxon>Lacipirellula</taxon>
    </lineage>
</organism>
<evidence type="ECO:0008006" key="6">
    <source>
        <dbReference type="Google" id="ProtNLM"/>
    </source>
</evidence>
<feature type="domain" description="Helicase C-terminal" evidence="3">
    <location>
        <begin position="405"/>
        <end position="559"/>
    </location>
</feature>
<dbReference type="InterPro" id="IPR001650">
    <property type="entry name" value="Helicase_C-like"/>
</dbReference>